<dbReference type="EMBL" id="MJBS01000002">
    <property type="protein sequence ID" value="OHF04512.1"/>
    <property type="molecule type" value="Genomic_DNA"/>
</dbReference>
<dbReference type="RefSeq" id="XP_022481646.1">
    <property type="nucleotide sequence ID" value="XM_022612021.1"/>
</dbReference>
<proteinExistence type="predicted"/>
<dbReference type="AlphaFoldDB" id="A0A1G4BSU4"/>
<accession>A0A1G4BSU4</accession>
<evidence type="ECO:0000313" key="2">
    <source>
        <dbReference type="Proteomes" id="UP000176998"/>
    </source>
</evidence>
<reference evidence="1 2" key="1">
    <citation type="submission" date="2016-09" db="EMBL/GenBank/DDBJ databases">
        <authorList>
            <person name="Capua I."/>
            <person name="De Benedictis P."/>
            <person name="Joannis T."/>
            <person name="Lombin L.H."/>
            <person name="Cattoli G."/>
        </authorList>
    </citation>
    <scope>NUCLEOTIDE SEQUENCE [LARGE SCALE GENOMIC DNA]</scope>
    <source>
        <strain evidence="1 2">IMI 309357</strain>
    </source>
</reference>
<sequence>MQQTTTNTAEEGHHLPTEILIKIVESLIADAAAKCLPVNWKIHTGATRKDEITVYEAPDGQKATNLVASLKRFNSIRLPLQICAWTRDLVTQSFPPLPFRVPYHQYEPRRRRMETYVWTRPDIDIFWPQRKGPSFWWPRWTDYMYDADDHRFCLSGSTNDLRHLQMVRFDWLRSGLGDGEDLDRAILWCLSLPNLKQIGIHTHDTNPSHAEELLRGMGSNQWTPQYLHMVGLSSSITLALQNLTEERNGQWEALRDRGISVVVYDRQHSIENALLELFLDDMGICFKLLHR</sequence>
<evidence type="ECO:0000313" key="1">
    <source>
        <dbReference type="EMBL" id="OHF04512.1"/>
    </source>
</evidence>
<dbReference type="Proteomes" id="UP000176998">
    <property type="component" value="Unassembled WGS sequence"/>
</dbReference>
<keyword evidence="2" id="KW-1185">Reference proteome</keyword>
<protein>
    <submittedName>
        <fullName evidence="1">Uncharacterized protein</fullName>
    </submittedName>
</protein>
<dbReference type="OrthoDB" id="4798293at2759"/>
<comment type="caution">
    <text evidence="1">The sequence shown here is derived from an EMBL/GenBank/DDBJ whole genome shotgun (WGS) entry which is preliminary data.</text>
</comment>
<name>A0A1G4BSU4_9PEZI</name>
<dbReference type="GeneID" id="34553531"/>
<organism evidence="1 2">
    <name type="scientific">Colletotrichum orchidophilum</name>
    <dbReference type="NCBI Taxonomy" id="1209926"/>
    <lineage>
        <taxon>Eukaryota</taxon>
        <taxon>Fungi</taxon>
        <taxon>Dikarya</taxon>
        <taxon>Ascomycota</taxon>
        <taxon>Pezizomycotina</taxon>
        <taxon>Sordariomycetes</taxon>
        <taxon>Hypocreomycetidae</taxon>
        <taxon>Glomerellales</taxon>
        <taxon>Glomerellaceae</taxon>
        <taxon>Colletotrichum</taxon>
    </lineage>
</organism>
<gene>
    <name evidence="1" type="ORF">CORC01_00364</name>
</gene>